<dbReference type="Proteomes" id="UP000682416">
    <property type="component" value="Chromosome"/>
</dbReference>
<keyword evidence="2" id="KW-0472">Membrane</keyword>
<feature type="transmembrane region" description="Helical" evidence="2">
    <location>
        <begin position="160"/>
        <end position="179"/>
    </location>
</feature>
<keyword evidence="4" id="KW-1185">Reference proteome</keyword>
<evidence type="ECO:0000256" key="1">
    <source>
        <dbReference type="SAM" id="MobiDB-lite"/>
    </source>
</evidence>
<feature type="transmembrane region" description="Helical" evidence="2">
    <location>
        <begin position="36"/>
        <end position="55"/>
    </location>
</feature>
<name>A0A975QJ93_9ACTN</name>
<gene>
    <name evidence="3" type="ORF">KGD82_25775</name>
</gene>
<organism evidence="3 4">
    <name type="scientific">Nocardiopsis eucommiae</name>
    <dbReference type="NCBI Taxonomy" id="2831970"/>
    <lineage>
        <taxon>Bacteria</taxon>
        <taxon>Bacillati</taxon>
        <taxon>Actinomycetota</taxon>
        <taxon>Actinomycetes</taxon>
        <taxon>Streptosporangiales</taxon>
        <taxon>Nocardiopsidaceae</taxon>
        <taxon>Nocardiopsis</taxon>
    </lineage>
</organism>
<keyword evidence="2" id="KW-0812">Transmembrane</keyword>
<dbReference type="KEGG" id="nec:KGD82_25775"/>
<feature type="transmembrane region" description="Helical" evidence="2">
    <location>
        <begin position="194"/>
        <end position="218"/>
    </location>
</feature>
<feature type="region of interest" description="Disordered" evidence="1">
    <location>
        <begin position="311"/>
        <end position="332"/>
    </location>
</feature>
<evidence type="ECO:0000256" key="2">
    <source>
        <dbReference type="SAM" id="Phobius"/>
    </source>
</evidence>
<reference evidence="3" key="1">
    <citation type="submission" date="2021-05" db="EMBL/GenBank/DDBJ databases">
        <authorList>
            <person name="Kaiqin L."/>
            <person name="Jian G."/>
        </authorList>
    </citation>
    <scope>NUCLEOTIDE SEQUENCE</scope>
    <source>
        <strain evidence="3">HDS5</strain>
    </source>
</reference>
<dbReference type="EMBL" id="CP074402">
    <property type="protein sequence ID" value="QVJ01416.1"/>
    <property type="molecule type" value="Genomic_DNA"/>
</dbReference>
<dbReference type="AlphaFoldDB" id="A0A975QJ93"/>
<evidence type="ECO:0000313" key="3">
    <source>
        <dbReference type="EMBL" id="QVJ01416.1"/>
    </source>
</evidence>
<protein>
    <submittedName>
        <fullName evidence="3">Uncharacterized protein</fullName>
    </submittedName>
</protein>
<accession>A0A975QJ93</accession>
<keyword evidence="2" id="KW-1133">Transmembrane helix</keyword>
<evidence type="ECO:0000313" key="4">
    <source>
        <dbReference type="Proteomes" id="UP000682416"/>
    </source>
</evidence>
<feature type="transmembrane region" description="Helical" evidence="2">
    <location>
        <begin position="111"/>
        <end position="132"/>
    </location>
</feature>
<proteinExistence type="predicted"/>
<sequence length="464" mass="47632">MDGEVLVAPDPLGSRSSTTLGAVQLNPGWPADALTLVGWVIGLTAGTLVATAPLFGRYLPCGWWHAWPCAASPDAPVVGGGPRVRGLLRADPGGCVAHGLRRRLGGSAQSLGMPFWPLVGLVALVAVAPLLLGLPLTVLHGTTLSEGIGAAWVLARGRRLAHLLCLMPLAALLLLPGAVEDRLSGALAGTGTGLALGVPLGVKVLLVLSLAPLPVLLLTGQALWARRPPGGTEAASSLDQLSDGRLVLDHLDRRGAPSEAPPRRPLAAPALATALVLVPLVTGAALGANPHGAPGVTSQQLTRSEFAPLAEGHLPTEDGTPAPPTEVTRADGRPLIGDRVDEVRLRDCRDAACSEWDTVSLGGGAVNAVHGPPGVAVDDRDRPRVAYVDGISGMLTFLACDDAACTTWESTELLAPRDLPIHMSAANPSGYAPVRILSVDGARPELLMGRQLITCADPLCGLPV</sequence>